<gene>
    <name evidence="1" type="ordered locus">trd_0600</name>
</gene>
<dbReference type="EMBL" id="CP001275">
    <property type="protein sequence ID" value="ACM04755.1"/>
    <property type="molecule type" value="Genomic_DNA"/>
</dbReference>
<evidence type="ECO:0000313" key="2">
    <source>
        <dbReference type="Proteomes" id="UP000000447"/>
    </source>
</evidence>
<keyword evidence="2" id="KW-1185">Reference proteome</keyword>
<dbReference type="HOGENOM" id="CLU_2756525_0_0_0"/>
<dbReference type="AlphaFoldDB" id="B9KYQ0"/>
<dbReference type="KEGG" id="tro:trd_0600"/>
<protein>
    <submittedName>
        <fullName evidence="1">Uncharacterized protein</fullName>
    </submittedName>
</protein>
<sequence>MIREGYFGHASAMLVPIYGLFRVHVHPRVSNDLLMCVGSSRRIQLGLTVSWISDVSCNYQLFFKWFVPHQ</sequence>
<dbReference type="Proteomes" id="UP000000447">
    <property type="component" value="Chromosome"/>
</dbReference>
<name>B9KYQ0_THERP</name>
<accession>B9KYQ0</accession>
<proteinExistence type="predicted"/>
<evidence type="ECO:0000313" key="1">
    <source>
        <dbReference type="EMBL" id="ACM04755.1"/>
    </source>
</evidence>
<reference evidence="1 2" key="1">
    <citation type="journal article" date="2009" name="PLoS ONE">
        <title>Complete genome sequence of the aerobic CO-oxidizing thermophile Thermomicrobium roseum.</title>
        <authorList>
            <person name="Wu D."/>
            <person name="Raymond J."/>
            <person name="Wu M."/>
            <person name="Chatterji S."/>
            <person name="Ren Q."/>
            <person name="Graham J.E."/>
            <person name="Bryant D.A."/>
            <person name="Robb F."/>
            <person name="Colman A."/>
            <person name="Tallon L.J."/>
            <person name="Badger J.H."/>
            <person name="Madupu R."/>
            <person name="Ward N.L."/>
            <person name="Eisen J.A."/>
        </authorList>
    </citation>
    <scope>NUCLEOTIDE SEQUENCE [LARGE SCALE GENOMIC DNA]</scope>
    <source>
        <strain evidence="2">ATCC 27502 / DSM 5159 / P-2</strain>
    </source>
</reference>
<organism evidence="1 2">
    <name type="scientific">Thermomicrobium roseum (strain ATCC 27502 / DSM 5159 / P-2)</name>
    <dbReference type="NCBI Taxonomy" id="309801"/>
    <lineage>
        <taxon>Bacteria</taxon>
        <taxon>Pseudomonadati</taxon>
        <taxon>Thermomicrobiota</taxon>
        <taxon>Thermomicrobia</taxon>
        <taxon>Thermomicrobiales</taxon>
        <taxon>Thermomicrobiaceae</taxon>
        <taxon>Thermomicrobium</taxon>
    </lineage>
</organism>